<dbReference type="SMART" id="SM00360">
    <property type="entry name" value="RRM"/>
    <property type="match status" value="1"/>
</dbReference>
<evidence type="ECO:0000259" key="4">
    <source>
        <dbReference type="PROSITE" id="PS50102"/>
    </source>
</evidence>
<dbReference type="GO" id="GO:0003723">
    <property type="term" value="F:RNA binding"/>
    <property type="evidence" value="ECO:0007669"/>
    <property type="project" value="UniProtKB-UniRule"/>
</dbReference>
<feature type="region of interest" description="Disordered" evidence="3">
    <location>
        <begin position="149"/>
        <end position="195"/>
    </location>
</feature>
<gene>
    <name evidence="5" type="ORF">LIER_41300</name>
</gene>
<dbReference type="InterPro" id="IPR052462">
    <property type="entry name" value="SLIRP/GR-RBP-like"/>
</dbReference>
<name>A0AAV3R743_LITER</name>
<dbReference type="PROSITE" id="PS50102">
    <property type="entry name" value="RRM"/>
    <property type="match status" value="1"/>
</dbReference>
<dbReference type="PANTHER" id="PTHR48027">
    <property type="entry name" value="HETEROGENEOUS NUCLEAR RIBONUCLEOPROTEIN 87F-RELATED"/>
    <property type="match status" value="1"/>
</dbReference>
<feature type="compositionally biased region" description="Basic and acidic residues" evidence="3">
    <location>
        <begin position="171"/>
        <end position="195"/>
    </location>
</feature>
<dbReference type="AlphaFoldDB" id="A0AAV3R743"/>
<feature type="region of interest" description="Disordered" evidence="3">
    <location>
        <begin position="225"/>
        <end position="469"/>
    </location>
</feature>
<evidence type="ECO:0000256" key="3">
    <source>
        <dbReference type="SAM" id="MobiDB-lite"/>
    </source>
</evidence>
<dbReference type="InterPro" id="IPR000504">
    <property type="entry name" value="RRM_dom"/>
</dbReference>
<evidence type="ECO:0000256" key="1">
    <source>
        <dbReference type="ARBA" id="ARBA00022884"/>
    </source>
</evidence>
<protein>
    <recommendedName>
        <fullName evidence="4">RRM domain-containing protein</fullName>
    </recommendedName>
</protein>
<keyword evidence="6" id="KW-1185">Reference proteome</keyword>
<sequence>MGVSSPENGLNEINDLLRNDGLCMSDELDLEFLLNKDVSSSYFYNDLVSDDRFQIDVNEQHEEATLLSDLQSGDIAETASENFYLPRTDCHDVDLSENNFIYDQEKLHCEFQEIHQNEEAEDYIPNDFFKVASDSVEIQVENKISSHTSQFVAEQDANLDRESPDTSTAIRNEKSERASTLEHDKMTRSEYLDDKTEESILEEQKEKLHLSCFHQDELSRLPDQSKEILPEHHLNTDKKLTSTSKDTQQMISPSGRHDTTTLSDEIDQSKSPLANMPINASSSKKKCRSHSRSPQRYRDKISVDIDPSSASRKKGGFSSQSAQDRRKRQSCSSAYDRTKHDLIGKSSLSLSKVSTRHPIPYSEGRNPTSRDSWKRPKISSLKQARLSPRYHQPYMGHRTIPRSVSPARQRAGYKRDSRCISRSRSPRRRDNHQKLQRKYSPSHRTPPPLPSTKSHSSQRSTYSSYPHRSDFGLGKPGRCLFVAGFCFRTTERDLQRKFSKFGRVRDIRVIRDKRSGDSRGFGFLTLERDEDADAAIRALNNKDWNGRVILVEKSNAPS</sequence>
<evidence type="ECO:0000256" key="2">
    <source>
        <dbReference type="PROSITE-ProRule" id="PRU00176"/>
    </source>
</evidence>
<feature type="compositionally biased region" description="Basic residues" evidence="3">
    <location>
        <begin position="424"/>
        <end position="441"/>
    </location>
</feature>
<dbReference type="Proteomes" id="UP001454036">
    <property type="component" value="Unassembled WGS sequence"/>
</dbReference>
<evidence type="ECO:0000313" key="5">
    <source>
        <dbReference type="EMBL" id="GAA0172204.1"/>
    </source>
</evidence>
<accession>A0AAV3R743</accession>
<feature type="domain" description="RRM" evidence="4">
    <location>
        <begin position="478"/>
        <end position="556"/>
    </location>
</feature>
<organism evidence="5 6">
    <name type="scientific">Lithospermum erythrorhizon</name>
    <name type="common">Purple gromwell</name>
    <name type="synonym">Lithospermum officinale var. erythrorhizon</name>
    <dbReference type="NCBI Taxonomy" id="34254"/>
    <lineage>
        <taxon>Eukaryota</taxon>
        <taxon>Viridiplantae</taxon>
        <taxon>Streptophyta</taxon>
        <taxon>Embryophyta</taxon>
        <taxon>Tracheophyta</taxon>
        <taxon>Spermatophyta</taxon>
        <taxon>Magnoliopsida</taxon>
        <taxon>eudicotyledons</taxon>
        <taxon>Gunneridae</taxon>
        <taxon>Pentapetalae</taxon>
        <taxon>asterids</taxon>
        <taxon>lamiids</taxon>
        <taxon>Boraginales</taxon>
        <taxon>Boraginaceae</taxon>
        <taxon>Boraginoideae</taxon>
        <taxon>Lithospermeae</taxon>
        <taxon>Lithospermum</taxon>
    </lineage>
</organism>
<dbReference type="Gene3D" id="3.30.70.330">
    <property type="match status" value="1"/>
</dbReference>
<dbReference type="EMBL" id="BAABME010025477">
    <property type="protein sequence ID" value="GAA0172204.1"/>
    <property type="molecule type" value="Genomic_DNA"/>
</dbReference>
<dbReference type="InterPro" id="IPR012677">
    <property type="entry name" value="Nucleotide-bd_a/b_plait_sf"/>
</dbReference>
<dbReference type="InterPro" id="IPR035979">
    <property type="entry name" value="RBD_domain_sf"/>
</dbReference>
<feature type="compositionally biased region" description="Low complexity" evidence="3">
    <location>
        <begin position="451"/>
        <end position="466"/>
    </location>
</feature>
<reference evidence="5 6" key="1">
    <citation type="submission" date="2024-01" db="EMBL/GenBank/DDBJ databases">
        <title>The complete chloroplast genome sequence of Lithospermum erythrorhizon: insights into the phylogenetic relationship among Boraginaceae species and the maternal lineages of purple gromwells.</title>
        <authorList>
            <person name="Okada T."/>
            <person name="Watanabe K."/>
        </authorList>
    </citation>
    <scope>NUCLEOTIDE SEQUENCE [LARGE SCALE GENOMIC DNA]</scope>
</reference>
<proteinExistence type="predicted"/>
<feature type="compositionally biased region" description="Basic and acidic residues" evidence="3">
    <location>
        <begin position="225"/>
        <end position="240"/>
    </location>
</feature>
<keyword evidence="1 2" id="KW-0694">RNA-binding</keyword>
<evidence type="ECO:0000313" key="6">
    <source>
        <dbReference type="Proteomes" id="UP001454036"/>
    </source>
</evidence>
<dbReference type="SUPFAM" id="SSF54928">
    <property type="entry name" value="RNA-binding domain, RBD"/>
    <property type="match status" value="1"/>
</dbReference>
<feature type="compositionally biased region" description="Basic residues" evidence="3">
    <location>
        <begin position="283"/>
        <end position="295"/>
    </location>
</feature>
<comment type="caution">
    <text evidence="5">The sequence shown here is derived from an EMBL/GenBank/DDBJ whole genome shotgun (WGS) entry which is preliminary data.</text>
</comment>
<dbReference type="Pfam" id="PF00076">
    <property type="entry name" value="RRM_1"/>
    <property type="match status" value="1"/>
</dbReference>